<dbReference type="PANTHER" id="PTHR47165:SF3">
    <property type="entry name" value="RETROTRANSPOSON-LIKE PROTEIN"/>
    <property type="match status" value="1"/>
</dbReference>
<proteinExistence type="predicted"/>
<dbReference type="EMBL" id="PQIB02000004">
    <property type="protein sequence ID" value="RLN23066.1"/>
    <property type="molecule type" value="Genomic_DNA"/>
</dbReference>
<organism evidence="2 3">
    <name type="scientific">Panicum miliaceum</name>
    <name type="common">Proso millet</name>
    <name type="synonym">Broomcorn millet</name>
    <dbReference type="NCBI Taxonomy" id="4540"/>
    <lineage>
        <taxon>Eukaryota</taxon>
        <taxon>Viridiplantae</taxon>
        <taxon>Streptophyta</taxon>
        <taxon>Embryophyta</taxon>
        <taxon>Tracheophyta</taxon>
        <taxon>Spermatophyta</taxon>
        <taxon>Magnoliopsida</taxon>
        <taxon>Liliopsida</taxon>
        <taxon>Poales</taxon>
        <taxon>Poaceae</taxon>
        <taxon>PACMAD clade</taxon>
        <taxon>Panicoideae</taxon>
        <taxon>Panicodae</taxon>
        <taxon>Paniceae</taxon>
        <taxon>Panicinae</taxon>
        <taxon>Panicum</taxon>
        <taxon>Panicum sect. Panicum</taxon>
    </lineage>
</organism>
<protein>
    <submittedName>
        <fullName evidence="2">Uncharacterized protein</fullName>
    </submittedName>
</protein>
<feature type="region of interest" description="Disordered" evidence="1">
    <location>
        <begin position="279"/>
        <end position="374"/>
    </location>
</feature>
<feature type="compositionally biased region" description="Acidic residues" evidence="1">
    <location>
        <begin position="349"/>
        <end position="365"/>
    </location>
</feature>
<reference evidence="3" key="1">
    <citation type="journal article" date="2019" name="Nat. Commun.">
        <title>The genome of broomcorn millet.</title>
        <authorList>
            <person name="Zou C."/>
            <person name="Miki D."/>
            <person name="Li D."/>
            <person name="Tang Q."/>
            <person name="Xiao L."/>
            <person name="Rajput S."/>
            <person name="Deng P."/>
            <person name="Jia W."/>
            <person name="Huang R."/>
            <person name="Zhang M."/>
            <person name="Sun Y."/>
            <person name="Hu J."/>
            <person name="Fu X."/>
            <person name="Schnable P.S."/>
            <person name="Li F."/>
            <person name="Zhang H."/>
            <person name="Feng B."/>
            <person name="Zhu X."/>
            <person name="Liu R."/>
            <person name="Schnable J.C."/>
            <person name="Zhu J.-K."/>
            <person name="Zhang H."/>
        </authorList>
    </citation>
    <scope>NUCLEOTIDE SEQUENCE [LARGE SCALE GENOMIC DNA]</scope>
</reference>
<keyword evidence="3" id="KW-1185">Reference proteome</keyword>
<evidence type="ECO:0000256" key="1">
    <source>
        <dbReference type="SAM" id="MobiDB-lite"/>
    </source>
</evidence>
<comment type="caution">
    <text evidence="2">The sequence shown here is derived from an EMBL/GenBank/DDBJ whole genome shotgun (WGS) entry which is preliminary data.</text>
</comment>
<dbReference type="AlphaFoldDB" id="A0A3L6SKE8"/>
<dbReference type="PANTHER" id="PTHR47165">
    <property type="entry name" value="OS03G0429900 PROTEIN"/>
    <property type="match status" value="1"/>
</dbReference>
<evidence type="ECO:0000313" key="2">
    <source>
        <dbReference type="EMBL" id="RLN23066.1"/>
    </source>
</evidence>
<sequence length="374" mass="41452">MAHYHVIAKVGNSMYAEIPASEADRHGPIIEAGRSYVINRFKVCNAKSVFRSVPGPNMLQFTCHTKISVATEQITEPKYINMLTPFDRLPEFINDNKKFHGELCVSGYAACHWYINPGIPEVEALLNITHGQSFKIKRAGIPITEQERPDPMPVPDLLTLREMEAIDPFEFPIMNRDNIPPDIAAIGSSKFTFSVTMSEASFLKPKKSYQVNSIIHSYGKQRALPSHGPNQAHLLIQDTKFHTQLTGSVSPSHTLQSNPQAPVLQTPTKMLPLEHISLQTPPKNTEKPEDYPQGSINVPPRKIFKAVTSKIKKMGTSKRQRRDDDPNDDVYQPDPSELTAASSVGGVGDDSDMDVDDGGDEDDIPDLIALNFPG</sequence>
<feature type="compositionally biased region" description="Basic residues" evidence="1">
    <location>
        <begin position="310"/>
        <end position="320"/>
    </location>
</feature>
<dbReference type="Proteomes" id="UP000275267">
    <property type="component" value="Unassembled WGS sequence"/>
</dbReference>
<gene>
    <name evidence="2" type="ORF">C2845_PM07G19040</name>
</gene>
<evidence type="ECO:0000313" key="3">
    <source>
        <dbReference type="Proteomes" id="UP000275267"/>
    </source>
</evidence>
<name>A0A3L6SKE8_PANMI</name>
<accession>A0A3L6SKE8</accession>